<name>X1A6C1_9ZZZZ</name>
<dbReference type="InterPro" id="IPR016181">
    <property type="entry name" value="Acyl_CoA_acyltransferase"/>
</dbReference>
<comment type="caution">
    <text evidence="1">The sequence shown here is derived from an EMBL/GenBank/DDBJ whole genome shotgun (WGS) entry which is preliminary data.</text>
</comment>
<dbReference type="AlphaFoldDB" id="X1A6C1"/>
<protein>
    <recommendedName>
        <fullName evidence="2">N-acetyltransferase domain-containing protein</fullName>
    </recommendedName>
</protein>
<dbReference type="EMBL" id="BART01016080">
    <property type="protein sequence ID" value="GAG77289.1"/>
    <property type="molecule type" value="Genomic_DNA"/>
</dbReference>
<evidence type="ECO:0008006" key="2">
    <source>
        <dbReference type="Google" id="ProtNLM"/>
    </source>
</evidence>
<gene>
    <name evidence="1" type="ORF">S01H4_31037</name>
</gene>
<feature type="non-terminal residue" evidence="1">
    <location>
        <position position="1"/>
    </location>
</feature>
<proteinExistence type="predicted"/>
<sequence>YYKKLLVGILVAEEKNHKVDSLEKIVPKRNLYLIYVNPNFRKKHIGKKILINYLTSQKKKGIASIFVELPRKYKKGIQFFQYNKFHQINKVKDKIILEINLWNDFGIRSSEFIANNLSDVFN</sequence>
<accession>X1A6C1</accession>
<evidence type="ECO:0000313" key="1">
    <source>
        <dbReference type="EMBL" id="GAG77289.1"/>
    </source>
</evidence>
<dbReference type="Gene3D" id="3.40.630.30">
    <property type="match status" value="1"/>
</dbReference>
<dbReference type="CDD" id="cd04301">
    <property type="entry name" value="NAT_SF"/>
    <property type="match status" value="1"/>
</dbReference>
<organism evidence="1">
    <name type="scientific">marine sediment metagenome</name>
    <dbReference type="NCBI Taxonomy" id="412755"/>
    <lineage>
        <taxon>unclassified sequences</taxon>
        <taxon>metagenomes</taxon>
        <taxon>ecological metagenomes</taxon>
    </lineage>
</organism>
<dbReference type="SUPFAM" id="SSF55729">
    <property type="entry name" value="Acyl-CoA N-acyltransferases (Nat)"/>
    <property type="match status" value="1"/>
</dbReference>
<reference evidence="1" key="1">
    <citation type="journal article" date="2014" name="Front. Microbiol.">
        <title>High frequency of phylogenetically diverse reductive dehalogenase-homologous genes in deep subseafloor sedimentary metagenomes.</title>
        <authorList>
            <person name="Kawai M."/>
            <person name="Futagami T."/>
            <person name="Toyoda A."/>
            <person name="Takaki Y."/>
            <person name="Nishi S."/>
            <person name="Hori S."/>
            <person name="Arai W."/>
            <person name="Tsubouchi T."/>
            <person name="Morono Y."/>
            <person name="Uchiyama I."/>
            <person name="Ito T."/>
            <person name="Fujiyama A."/>
            <person name="Inagaki F."/>
            <person name="Takami H."/>
        </authorList>
    </citation>
    <scope>NUCLEOTIDE SEQUENCE</scope>
    <source>
        <strain evidence="1">Expedition CK06-06</strain>
    </source>
</reference>